<evidence type="ECO:0000313" key="2">
    <source>
        <dbReference type="EMBL" id="KPH56606.1"/>
    </source>
</evidence>
<sequence>LHEHADQQQEEVEQEHQQQRILGDAKKPFQHHLRHVLHGQHARQHRREEHQHQQRAGGLPRAPQHAMQVGQAQFTVVPDTDGDGVKHGDGRGLGGRGHATIDAAKDDHGHGQAQRRAARLTGDIAHHHRQRSRFGLLQWHVASQHAVPETEQQHQQHPRQHRRQEGRGDRSARHPAVDDHRGAGRDQQRQHRRGGDQRRGIAAVVAALHHARDHDLAHRGYRRGGHAR</sequence>
<proteinExistence type="predicted"/>
<name>A0A0N1MRD3_9GAMM</name>
<organism evidence="2 3">
    <name type="scientific">Pseudoalteromonas porphyrae</name>
    <dbReference type="NCBI Taxonomy" id="187330"/>
    <lineage>
        <taxon>Bacteria</taxon>
        <taxon>Pseudomonadati</taxon>
        <taxon>Pseudomonadota</taxon>
        <taxon>Gammaproteobacteria</taxon>
        <taxon>Alteromonadales</taxon>
        <taxon>Pseudoalteromonadaceae</taxon>
        <taxon>Pseudoalteromonas</taxon>
    </lineage>
</organism>
<feature type="non-terminal residue" evidence="2">
    <location>
        <position position="228"/>
    </location>
</feature>
<feature type="region of interest" description="Disordered" evidence="1">
    <location>
        <begin position="1"/>
        <end position="118"/>
    </location>
</feature>
<protein>
    <submittedName>
        <fullName evidence="2">Uncharacterized protein</fullName>
    </submittedName>
</protein>
<feature type="non-terminal residue" evidence="2">
    <location>
        <position position="1"/>
    </location>
</feature>
<feature type="compositionally biased region" description="Basic and acidic residues" evidence="1">
    <location>
        <begin position="163"/>
        <end position="199"/>
    </location>
</feature>
<keyword evidence="3" id="KW-1185">Reference proteome</keyword>
<feature type="region of interest" description="Disordered" evidence="1">
    <location>
        <begin position="145"/>
        <end position="202"/>
    </location>
</feature>
<evidence type="ECO:0000313" key="3">
    <source>
        <dbReference type="Proteomes" id="UP000037848"/>
    </source>
</evidence>
<accession>A0A0N1MRD3</accession>
<dbReference type="Proteomes" id="UP000037848">
    <property type="component" value="Unassembled WGS sequence"/>
</dbReference>
<reference evidence="2 3" key="1">
    <citation type="submission" date="2015-08" db="EMBL/GenBank/DDBJ databases">
        <title>Draft Genome Sequence of Pseudoalteromonas porphyrae UCD-SED14.</title>
        <authorList>
            <person name="Coil D.A."/>
            <person name="Jospin G."/>
            <person name="Lee R.D."/>
            <person name="Eisen J.A."/>
        </authorList>
    </citation>
    <scope>NUCLEOTIDE SEQUENCE [LARGE SCALE GENOMIC DNA]</scope>
    <source>
        <strain evidence="2 3">UCD-SED14</strain>
    </source>
</reference>
<dbReference type="EMBL" id="LHPH01000079">
    <property type="protein sequence ID" value="KPH56606.1"/>
    <property type="molecule type" value="Genomic_DNA"/>
</dbReference>
<dbReference type="AlphaFoldDB" id="A0A0N1MRD3"/>
<dbReference type="PATRIC" id="fig|187330.3.peg.4163"/>
<comment type="caution">
    <text evidence="2">The sequence shown here is derived from an EMBL/GenBank/DDBJ whole genome shotgun (WGS) entry which is preliminary data.</text>
</comment>
<feature type="compositionally biased region" description="Basic and acidic residues" evidence="1">
    <location>
        <begin position="14"/>
        <end position="27"/>
    </location>
</feature>
<feature type="compositionally biased region" description="Basic residues" evidence="1">
    <location>
        <begin position="28"/>
        <end position="45"/>
    </location>
</feature>
<evidence type="ECO:0000256" key="1">
    <source>
        <dbReference type="SAM" id="MobiDB-lite"/>
    </source>
</evidence>
<gene>
    <name evidence="2" type="ORF">ADS77_21260</name>
</gene>